<proteinExistence type="predicted"/>
<evidence type="ECO:0000313" key="1">
    <source>
        <dbReference type="EMBL" id="KCZ73409.1"/>
    </source>
</evidence>
<name>A0A062VCL8_9EURY</name>
<dbReference type="Proteomes" id="UP000027153">
    <property type="component" value="Unassembled WGS sequence"/>
</dbReference>
<dbReference type="OrthoDB" id="144877at2157"/>
<sequence>MDFVERVRENLEGKLHIEEGNCGTTHKVLKEISRLGGKAVTWERPDGVGSRILDDKGNIAGEGEGITWPPAILFAMVEGGFFPKHIESELIKSLQCIIDMEKVADIYGYGRVVTPVSSAYNEVWKSGGRVAIRRNSWGVEVAFIDKDSNEIAVGPISYCPTCGTAATIPRAIELAARIKEELKNKRNTGKEKYERGMENWFFYKNDRICCEIVENGSVIGRAMRCCIAYAGVVAEAHAGIAGPKWGALFKEYCKICPVKLCRKGKNTGEEANRLLVNLEKKNMTTDVKMNTYITAMVKKDEELIGKGIGTVCAFSSLLYAAAKCIQLKSEIEVVRE</sequence>
<dbReference type="RefSeq" id="WP_048088823.1">
    <property type="nucleotide sequence ID" value="NZ_JMIY01000001.1"/>
</dbReference>
<protein>
    <submittedName>
        <fullName evidence="1">Uncharacterized protein</fullName>
    </submittedName>
</protein>
<accession>A0A062VCL8</accession>
<comment type="caution">
    <text evidence="1">The sequence shown here is derived from an EMBL/GenBank/DDBJ whole genome shotgun (WGS) entry which is preliminary data.</text>
</comment>
<keyword evidence="2" id="KW-1185">Reference proteome</keyword>
<evidence type="ECO:0000313" key="2">
    <source>
        <dbReference type="Proteomes" id="UP000027153"/>
    </source>
</evidence>
<reference evidence="1 2" key="1">
    <citation type="journal article" date="2013" name="Nature">
        <title>Anaerobic oxidation of methane coupled to nitrate reduction in a novel archaeal lineage.</title>
        <authorList>
            <person name="Haroon M.F."/>
            <person name="Hu S."/>
            <person name="Shi Y."/>
            <person name="Imelfort M."/>
            <person name="Keller J."/>
            <person name="Hugenholtz P."/>
            <person name="Yuan Z."/>
            <person name="Tyson G.W."/>
        </authorList>
    </citation>
    <scope>NUCLEOTIDE SEQUENCE [LARGE SCALE GENOMIC DNA]</scope>
    <source>
        <strain evidence="1 2">ANME-2d</strain>
    </source>
</reference>
<dbReference type="AlphaFoldDB" id="A0A062VCL8"/>
<gene>
    <name evidence="1" type="ORF">ANME2D_00475</name>
</gene>
<dbReference type="EMBL" id="JMIY01000001">
    <property type="protein sequence ID" value="KCZ73409.1"/>
    <property type="molecule type" value="Genomic_DNA"/>
</dbReference>
<organism evidence="1 2">
    <name type="scientific">Candidatus Methanoperedens nitratireducens</name>
    <dbReference type="NCBI Taxonomy" id="1392998"/>
    <lineage>
        <taxon>Archaea</taxon>
        <taxon>Methanobacteriati</taxon>
        <taxon>Methanobacteriota</taxon>
        <taxon>Stenosarchaea group</taxon>
        <taxon>Methanomicrobia</taxon>
        <taxon>Methanosarcinales</taxon>
        <taxon>ANME-2 cluster</taxon>
        <taxon>Candidatus Methanoperedentaceae</taxon>
        <taxon>Candidatus Methanoperedens</taxon>
    </lineage>
</organism>